<evidence type="ECO:0000313" key="2">
    <source>
        <dbReference type="EMBL" id="AEI14080.1"/>
    </source>
</evidence>
<dbReference type="EMBL" id="CP002858">
    <property type="protein sequence ID" value="AEI14080.1"/>
    <property type="molecule type" value="Genomic_DNA"/>
</dbReference>
<accession>F8E8V6</accession>
<dbReference type="SUPFAM" id="SSF81593">
    <property type="entry name" value="Nucleotidyltransferase substrate binding subunit/domain"/>
    <property type="match status" value="1"/>
</dbReference>
<dbReference type="STRING" id="717231.Flexsi_0392"/>
<dbReference type="eggNOG" id="COG2250">
    <property type="taxonomic scope" value="Bacteria"/>
</dbReference>
<dbReference type="KEGG" id="fsi:Flexsi_0392"/>
<dbReference type="Proteomes" id="UP000006621">
    <property type="component" value="Chromosome"/>
</dbReference>
<organism evidence="2 3">
    <name type="scientific">Flexistipes sinusarabici (strain ATCC 49648 / DSM 4947 / MAS 10)</name>
    <dbReference type="NCBI Taxonomy" id="717231"/>
    <lineage>
        <taxon>Bacteria</taxon>
        <taxon>Pseudomonadati</taxon>
        <taxon>Deferribacterota</taxon>
        <taxon>Deferribacteres</taxon>
        <taxon>Deferribacterales</taxon>
        <taxon>Flexistipitaceae</taxon>
        <taxon>Flexistipes</taxon>
    </lineage>
</organism>
<evidence type="ECO:0000259" key="1">
    <source>
        <dbReference type="PROSITE" id="PS50910"/>
    </source>
</evidence>
<feature type="domain" description="HEPN" evidence="1">
    <location>
        <begin position="11"/>
        <end position="120"/>
    </location>
</feature>
<dbReference type="Pfam" id="PF05168">
    <property type="entry name" value="HEPN"/>
    <property type="match status" value="1"/>
</dbReference>
<dbReference type="HOGENOM" id="CLU_123170_0_1_0"/>
<dbReference type="Gene3D" id="1.20.120.330">
    <property type="entry name" value="Nucleotidyltransferases domain 2"/>
    <property type="match status" value="1"/>
</dbReference>
<reference evidence="3" key="2">
    <citation type="submission" date="2011-06" db="EMBL/GenBank/DDBJ databases">
        <title>The complete genome of Flexistipes sinusarabici DSM 4947.</title>
        <authorList>
            <person name="Lucas S."/>
            <person name="Han J."/>
            <person name="Lapidus A."/>
            <person name="Bruce D."/>
            <person name="Goodwin L."/>
            <person name="Pitluck S."/>
            <person name="Peters L."/>
            <person name="Kyrpides N."/>
            <person name="Mavromatis K."/>
            <person name="Ivanova N."/>
            <person name="Mikhailova N."/>
            <person name="Chertkov O."/>
            <person name="Detter J.C."/>
            <person name="Tapia R."/>
            <person name="Han C."/>
            <person name="Land M."/>
            <person name="Hauser L."/>
            <person name="Markowitz V."/>
            <person name="Cheng J.-F."/>
            <person name="Hugenholtz P."/>
            <person name="Woyke T."/>
            <person name="Wu D."/>
            <person name="Spring S."/>
            <person name="Schroeder M."/>
            <person name="Brambilla E."/>
            <person name="Klenk H.-P."/>
            <person name="Eisen J.A."/>
        </authorList>
    </citation>
    <scope>NUCLEOTIDE SEQUENCE [LARGE SCALE GENOMIC DNA]</scope>
    <source>
        <strain evidence="3">DSM 4947 / MAS 10</strain>
    </source>
</reference>
<evidence type="ECO:0000313" key="3">
    <source>
        <dbReference type="Proteomes" id="UP000006621"/>
    </source>
</evidence>
<name>F8E8V6_FLESM</name>
<dbReference type="RefSeq" id="WP_013885591.1">
    <property type="nucleotide sequence ID" value="NC_015672.1"/>
</dbReference>
<gene>
    <name evidence="2" type="ordered locus">Flexsi_0392</name>
</gene>
<dbReference type="SMART" id="SM00748">
    <property type="entry name" value="HEPN"/>
    <property type="match status" value="1"/>
</dbReference>
<dbReference type="AlphaFoldDB" id="F8E8V6"/>
<keyword evidence="3" id="KW-1185">Reference proteome</keyword>
<reference evidence="2 3" key="1">
    <citation type="journal article" date="2011" name="Stand. Genomic Sci.">
        <title>Genome sequence of the moderately thermophilic halophile Flexistipes sinusarabici strain (MAS10).</title>
        <authorList>
            <person name="Lapidus A."/>
            <person name="Chertkov O."/>
            <person name="Nolan M."/>
            <person name="Lucas S."/>
            <person name="Hammon N."/>
            <person name="Deshpande S."/>
            <person name="Cheng J.F."/>
            <person name="Tapia R."/>
            <person name="Han C."/>
            <person name="Goodwin L."/>
            <person name="Pitluck S."/>
            <person name="Liolios K."/>
            <person name="Pagani I."/>
            <person name="Ivanova N."/>
            <person name="Huntemann M."/>
            <person name="Mavromatis K."/>
            <person name="Mikhailova N."/>
            <person name="Pati A."/>
            <person name="Chen A."/>
            <person name="Palaniappan K."/>
            <person name="Land M."/>
            <person name="Hauser L."/>
            <person name="Brambilla E.M."/>
            <person name="Rohde M."/>
            <person name="Abt B."/>
            <person name="Spring S."/>
            <person name="Goker M."/>
            <person name="Bristow J."/>
            <person name="Eisen J.A."/>
            <person name="Markowitz V."/>
            <person name="Hugenholtz P."/>
            <person name="Kyrpides N.C."/>
            <person name="Klenk H.P."/>
            <person name="Woyke T."/>
        </authorList>
    </citation>
    <scope>NUCLEOTIDE SEQUENCE [LARGE SCALE GENOMIC DNA]</scope>
    <source>
        <strain evidence="3">DSM 4947 / MAS 10</strain>
    </source>
</reference>
<dbReference type="InterPro" id="IPR007842">
    <property type="entry name" value="HEPN_dom"/>
</dbReference>
<dbReference type="OrthoDB" id="9810875at2"/>
<sequence length="138" mass="16049">MKENIVKDWLRSSYSDLVLIEEILGNDFLTHMVAFHAQQSIEKSFKAIIESKFDNVPKIHSLNRLYKIVSGFLAVNNFVEINKLDKLYIESRYPVDFGLLPDGKPSLDDAKRFYDFAADVFERVCDILKIDKAEIMKR</sequence>
<protein>
    <submittedName>
        <fullName evidence="2">HEPN domain protein</fullName>
    </submittedName>
</protein>
<dbReference type="PROSITE" id="PS50910">
    <property type="entry name" value="HEPN"/>
    <property type="match status" value="1"/>
</dbReference>
<proteinExistence type="predicted"/>